<dbReference type="SUPFAM" id="SSF51430">
    <property type="entry name" value="NAD(P)-linked oxidoreductase"/>
    <property type="match status" value="1"/>
</dbReference>
<dbReference type="InterPro" id="IPR036812">
    <property type="entry name" value="NAD(P)_OxRdtase_dom_sf"/>
</dbReference>
<dbReference type="Gene3D" id="3.20.20.100">
    <property type="entry name" value="NADP-dependent oxidoreductase domain"/>
    <property type="match status" value="1"/>
</dbReference>
<keyword evidence="3" id="KW-0560">Oxidoreductase</keyword>
<keyword evidence="2" id="KW-0521">NADP</keyword>
<comment type="caution">
    <text evidence="5">The sequence shown here is derived from an EMBL/GenBank/DDBJ whole genome shotgun (WGS) entry which is preliminary data.</text>
</comment>
<dbReference type="EMBL" id="LAZR01000096">
    <property type="protein sequence ID" value="KKN92190.1"/>
    <property type="molecule type" value="Genomic_DNA"/>
</dbReference>
<reference evidence="5" key="1">
    <citation type="journal article" date="2015" name="Nature">
        <title>Complex archaea that bridge the gap between prokaryotes and eukaryotes.</title>
        <authorList>
            <person name="Spang A."/>
            <person name="Saw J.H."/>
            <person name="Jorgensen S.L."/>
            <person name="Zaremba-Niedzwiedzka K."/>
            <person name="Martijn J."/>
            <person name="Lind A.E."/>
            <person name="van Eijk R."/>
            <person name="Schleper C."/>
            <person name="Guy L."/>
            <person name="Ettema T.J."/>
        </authorList>
    </citation>
    <scope>NUCLEOTIDE SEQUENCE</scope>
</reference>
<feature type="domain" description="NADP-dependent oxidoreductase" evidence="4">
    <location>
        <begin position="30"/>
        <end position="89"/>
    </location>
</feature>
<dbReference type="InterPro" id="IPR020471">
    <property type="entry name" value="AKR"/>
</dbReference>
<comment type="similarity">
    <text evidence="1">Belongs to the aldo/keto reductase family.</text>
</comment>
<organism evidence="5">
    <name type="scientific">marine sediment metagenome</name>
    <dbReference type="NCBI Taxonomy" id="412755"/>
    <lineage>
        <taxon>unclassified sequences</taxon>
        <taxon>metagenomes</taxon>
        <taxon>ecological metagenomes</taxon>
    </lineage>
</organism>
<evidence type="ECO:0000256" key="1">
    <source>
        <dbReference type="ARBA" id="ARBA00007905"/>
    </source>
</evidence>
<evidence type="ECO:0000256" key="3">
    <source>
        <dbReference type="ARBA" id="ARBA00023002"/>
    </source>
</evidence>
<name>A0A0F9UG39_9ZZZZ</name>
<evidence type="ECO:0000256" key="2">
    <source>
        <dbReference type="ARBA" id="ARBA00022857"/>
    </source>
</evidence>
<gene>
    <name evidence="5" type="ORF">LCGC14_0210030</name>
</gene>
<dbReference type="PANTHER" id="PTHR43827">
    <property type="entry name" value="2,5-DIKETO-D-GLUCONIC ACID REDUCTASE"/>
    <property type="match status" value="1"/>
</dbReference>
<dbReference type="AlphaFoldDB" id="A0A0F9UG39"/>
<sequence length="104" mass="11709">MGIITQSWSPLGLWWQHPGPSSSPLQDPQILKLSERYGKTPAQIILRWHLDSGLATISKSIRPERIVENFQLFDFALTPDELAALSKLDRKDGRLGPDPETADF</sequence>
<proteinExistence type="inferred from homology"/>
<dbReference type="Pfam" id="PF00248">
    <property type="entry name" value="Aldo_ket_red"/>
    <property type="match status" value="1"/>
</dbReference>
<dbReference type="PANTHER" id="PTHR43827:SF3">
    <property type="entry name" value="NADP-DEPENDENT OXIDOREDUCTASE DOMAIN-CONTAINING PROTEIN"/>
    <property type="match status" value="1"/>
</dbReference>
<dbReference type="GO" id="GO:0016616">
    <property type="term" value="F:oxidoreductase activity, acting on the CH-OH group of donors, NAD or NADP as acceptor"/>
    <property type="evidence" value="ECO:0007669"/>
    <property type="project" value="UniProtKB-ARBA"/>
</dbReference>
<evidence type="ECO:0000313" key="5">
    <source>
        <dbReference type="EMBL" id="KKN92190.1"/>
    </source>
</evidence>
<protein>
    <recommendedName>
        <fullName evidence="4">NADP-dependent oxidoreductase domain-containing protein</fullName>
    </recommendedName>
</protein>
<dbReference type="InterPro" id="IPR023210">
    <property type="entry name" value="NADP_OxRdtase_dom"/>
</dbReference>
<accession>A0A0F9UG39</accession>
<evidence type="ECO:0000259" key="4">
    <source>
        <dbReference type="Pfam" id="PF00248"/>
    </source>
</evidence>